<gene>
    <name evidence="1" type="ORF">U9M73_00935</name>
</gene>
<sequence length="67" mass="7426">MKRFIRRQHLFFVVSAPLSAEGHVNLSPRGEDALRILLPNEVAYLDLTGSANETAARQPGRLAVVVR</sequence>
<dbReference type="Gene3D" id="2.30.110.10">
    <property type="entry name" value="Electron Transport, Fmn-binding Protein, Chain A"/>
    <property type="match status" value="1"/>
</dbReference>
<dbReference type="Proteomes" id="UP001292216">
    <property type="component" value="Unassembled WGS sequence"/>
</dbReference>
<evidence type="ECO:0000313" key="1">
    <source>
        <dbReference type="EMBL" id="MEA3568565.1"/>
    </source>
</evidence>
<reference evidence="1 2" key="1">
    <citation type="submission" date="2023-12" db="EMBL/GenBank/DDBJ databases">
        <title>Whole genome sequencing of Paenibacillus phoenicis isolated from the Phoenix Mars Lander spacecraft assembly facility.</title>
        <authorList>
            <person name="Garcia A."/>
            <person name="Venkateswaran K."/>
        </authorList>
    </citation>
    <scope>NUCLEOTIDE SEQUENCE [LARGE SCALE GENOMIC DNA]</scope>
    <source>
        <strain evidence="1 2">3PO2SA</strain>
    </source>
</reference>
<proteinExistence type="predicted"/>
<dbReference type="InterPro" id="IPR012349">
    <property type="entry name" value="Split_barrel_FMN-bd"/>
</dbReference>
<evidence type="ECO:0000313" key="2">
    <source>
        <dbReference type="Proteomes" id="UP001292216"/>
    </source>
</evidence>
<dbReference type="PANTHER" id="PTHR39336:SF1">
    <property type="entry name" value="PYRIDOXAMINE PHOSPHATE OXIDASE FAMILY PROTEIN (AFU_ORTHOLOGUE AFUA_6G11440)"/>
    <property type="match status" value="1"/>
</dbReference>
<name>A0ABU5PF49_9BACL</name>
<protein>
    <submittedName>
        <fullName evidence="1">Uncharacterized protein</fullName>
    </submittedName>
</protein>
<keyword evidence="2" id="KW-1185">Reference proteome</keyword>
<dbReference type="RefSeq" id="WP_323075941.1">
    <property type="nucleotide sequence ID" value="NZ_CBCSKM010000007.1"/>
</dbReference>
<organism evidence="1 2">
    <name type="scientific">Paenibacillus phoenicis</name>
    <dbReference type="NCBI Taxonomy" id="554117"/>
    <lineage>
        <taxon>Bacteria</taxon>
        <taxon>Bacillati</taxon>
        <taxon>Bacillota</taxon>
        <taxon>Bacilli</taxon>
        <taxon>Bacillales</taxon>
        <taxon>Paenibacillaceae</taxon>
        <taxon>Paenibacillus</taxon>
    </lineage>
</organism>
<dbReference type="PANTHER" id="PTHR39336">
    <property type="entry name" value="PYRIDOXAMINE PHOSPHATE OXIDASE FAMILY PROTEIN (AFU_ORTHOLOGUE AFUA_6G11440)"/>
    <property type="match status" value="1"/>
</dbReference>
<comment type="caution">
    <text evidence="1">The sequence shown here is derived from an EMBL/GenBank/DDBJ whole genome shotgun (WGS) entry which is preliminary data.</text>
</comment>
<accession>A0ABU5PF49</accession>
<dbReference type="EMBL" id="JAYERP010000001">
    <property type="protein sequence ID" value="MEA3568565.1"/>
    <property type="molecule type" value="Genomic_DNA"/>
</dbReference>